<keyword evidence="6" id="KW-0169">Cobalamin biosynthesis</keyword>
<evidence type="ECO:0000256" key="6">
    <source>
        <dbReference type="RuleBase" id="RU366026"/>
    </source>
</evidence>
<keyword evidence="4 6" id="KW-0547">Nucleotide-binding</keyword>
<dbReference type="GO" id="GO:0009236">
    <property type="term" value="P:cobalamin biosynthetic process"/>
    <property type="evidence" value="ECO:0007669"/>
    <property type="project" value="UniProtKB-UniRule"/>
</dbReference>
<comment type="subunit">
    <text evidence="2">Homotrimer.</text>
</comment>
<evidence type="ECO:0000256" key="5">
    <source>
        <dbReference type="ARBA" id="ARBA00022840"/>
    </source>
</evidence>
<dbReference type="EMBL" id="CM001402">
    <property type="protein sequence ID" value="EHO39968.1"/>
    <property type="molecule type" value="Genomic_DNA"/>
</dbReference>
<comment type="catalytic activity">
    <reaction evidence="6">
        <text>2 cob(II)alamin + reduced [electron-transfer flavoprotein] + 2 ATP = 2 adenosylcob(III)alamin + 2 triphosphate + oxidized [electron-transfer flavoprotein] + 3 H(+)</text>
        <dbReference type="Rhea" id="RHEA:28671"/>
        <dbReference type="Rhea" id="RHEA-COMP:10685"/>
        <dbReference type="Rhea" id="RHEA-COMP:10686"/>
        <dbReference type="ChEBI" id="CHEBI:15378"/>
        <dbReference type="ChEBI" id="CHEBI:16304"/>
        <dbReference type="ChEBI" id="CHEBI:18036"/>
        <dbReference type="ChEBI" id="CHEBI:18408"/>
        <dbReference type="ChEBI" id="CHEBI:30616"/>
        <dbReference type="ChEBI" id="CHEBI:57692"/>
        <dbReference type="ChEBI" id="CHEBI:58307"/>
        <dbReference type="EC" id="2.5.1.17"/>
    </reaction>
</comment>
<dbReference type="EMBL" id="CP018099">
    <property type="protein sequence ID" value="APF19872.1"/>
    <property type="molecule type" value="Genomic_DNA"/>
</dbReference>
<dbReference type="PANTHER" id="PTHR12213:SF0">
    <property type="entry name" value="CORRINOID ADENOSYLTRANSFERASE MMAB"/>
    <property type="match status" value="1"/>
</dbReference>
<reference evidence="8 11" key="2">
    <citation type="submission" date="2016-11" db="EMBL/GenBank/DDBJ databases">
        <title>Genomic analysis of Caldithrix abyssi and proposal of a novel bacterial phylum Caldithrichaeota.</title>
        <authorList>
            <person name="Kublanov I."/>
            <person name="Sigalova O."/>
            <person name="Gavrilov S."/>
            <person name="Lebedinsky A."/>
            <person name="Ivanova N."/>
            <person name="Daum C."/>
            <person name="Reddy T."/>
            <person name="Klenk H.P."/>
            <person name="Goker M."/>
            <person name="Reva O."/>
            <person name="Miroshnichenko M."/>
            <person name="Kyprides N."/>
            <person name="Woyke T."/>
            <person name="Gelfand M."/>
        </authorList>
    </citation>
    <scope>NUCLEOTIDE SEQUENCE [LARGE SCALE GENOMIC DNA]</scope>
    <source>
        <strain evidence="8 11">LF13</strain>
    </source>
</reference>
<dbReference type="UniPathway" id="UPA00148">
    <property type="reaction ID" value="UER00233"/>
</dbReference>
<gene>
    <name evidence="8" type="ORF">Cabys_3124</name>
    <name evidence="9" type="ORF">Calab_0322</name>
</gene>
<dbReference type="HOGENOM" id="CLU_083486_0_2_0"/>
<comment type="pathway">
    <text evidence="6">Cofactor biosynthesis; adenosylcobalamin biosynthesis; adenosylcobalamin from cob(II)yrinate a,c-diamide: step 2/7.</text>
</comment>
<dbReference type="KEGG" id="caby:Cabys_3124"/>
<dbReference type="Pfam" id="PF01923">
    <property type="entry name" value="Cob_adeno_trans"/>
    <property type="match status" value="1"/>
</dbReference>
<dbReference type="InterPro" id="IPR016030">
    <property type="entry name" value="CblAdoTrfase-like"/>
</dbReference>
<dbReference type="STRING" id="880073.Cabys_3124"/>
<dbReference type="PaxDb" id="880073-Calab_0322"/>
<dbReference type="SUPFAM" id="SSF89028">
    <property type="entry name" value="Cobalamin adenosyltransferase-like"/>
    <property type="match status" value="1"/>
</dbReference>
<protein>
    <recommendedName>
        <fullName evidence="6">Corrinoid adenosyltransferase</fullName>
        <ecNumber evidence="6">2.5.1.17</ecNumber>
    </recommendedName>
    <alternativeName>
        <fullName evidence="6">Cob(II)alamin adenosyltransferase</fullName>
    </alternativeName>
    <alternativeName>
        <fullName evidence="6">Cob(II)yrinic acid a,c-diamide adenosyltransferase</fullName>
    </alternativeName>
    <alternativeName>
        <fullName evidence="6">Cobinamide/cobalamin adenosyltransferase</fullName>
    </alternativeName>
</protein>
<dbReference type="GO" id="GO:0005524">
    <property type="term" value="F:ATP binding"/>
    <property type="evidence" value="ECO:0007669"/>
    <property type="project" value="UniProtKB-UniRule"/>
</dbReference>
<keyword evidence="10" id="KW-1185">Reference proteome</keyword>
<evidence type="ECO:0000313" key="9">
    <source>
        <dbReference type="EMBL" id="EHO39968.1"/>
    </source>
</evidence>
<name>H1XPP7_CALAY</name>
<dbReference type="OrthoDB" id="9778896at2"/>
<comment type="similarity">
    <text evidence="1 6">Belongs to the Cob(I)alamin adenosyltransferase family.</text>
</comment>
<dbReference type="Proteomes" id="UP000004671">
    <property type="component" value="Chromosome"/>
</dbReference>
<dbReference type="GO" id="GO:0008817">
    <property type="term" value="F:corrinoid adenosyltransferase activity"/>
    <property type="evidence" value="ECO:0007669"/>
    <property type="project" value="UniProtKB-UniRule"/>
</dbReference>
<evidence type="ECO:0000256" key="3">
    <source>
        <dbReference type="ARBA" id="ARBA00022679"/>
    </source>
</evidence>
<sequence length="183" mass="21047">MKIYTGSGDTGLTHLVGGQRVLKSTLRIETYGTLDELNSFIGLLQAKLVNAEIKKLLARIQAQIFTLSSEIATPDEIQRSKFKEKIDEKEIHFLEQTIDQYSEKLPPLKSFILPGGGEKGALCHVARTICRRAERNLIRWAQEEDIEKNWIIYLNRLSDLLFVLARYLNFQDGRQEITWKGLR</sequence>
<dbReference type="RefSeq" id="WP_006926875.1">
    <property type="nucleotide sequence ID" value="NZ_CM001402.1"/>
</dbReference>
<organism evidence="9 10">
    <name type="scientific">Caldithrix abyssi DSM 13497</name>
    <dbReference type="NCBI Taxonomy" id="880073"/>
    <lineage>
        <taxon>Bacteria</taxon>
        <taxon>Pseudomonadati</taxon>
        <taxon>Calditrichota</taxon>
        <taxon>Calditrichia</taxon>
        <taxon>Calditrichales</taxon>
        <taxon>Calditrichaceae</taxon>
        <taxon>Caldithrix</taxon>
    </lineage>
</organism>
<dbReference type="EC" id="2.5.1.17" evidence="6"/>
<evidence type="ECO:0000313" key="10">
    <source>
        <dbReference type="Proteomes" id="UP000004671"/>
    </source>
</evidence>
<evidence type="ECO:0000256" key="1">
    <source>
        <dbReference type="ARBA" id="ARBA00007487"/>
    </source>
</evidence>
<comment type="catalytic activity">
    <reaction evidence="6">
        <text>2 cob(II)yrinate a,c diamide + reduced [electron-transfer flavoprotein] + 2 ATP = 2 adenosylcob(III)yrinate a,c-diamide + 2 triphosphate + oxidized [electron-transfer flavoprotein] + 3 H(+)</text>
        <dbReference type="Rhea" id="RHEA:11528"/>
        <dbReference type="Rhea" id="RHEA-COMP:10685"/>
        <dbReference type="Rhea" id="RHEA-COMP:10686"/>
        <dbReference type="ChEBI" id="CHEBI:15378"/>
        <dbReference type="ChEBI" id="CHEBI:18036"/>
        <dbReference type="ChEBI" id="CHEBI:30616"/>
        <dbReference type="ChEBI" id="CHEBI:57692"/>
        <dbReference type="ChEBI" id="CHEBI:58307"/>
        <dbReference type="ChEBI" id="CHEBI:58503"/>
        <dbReference type="ChEBI" id="CHEBI:58537"/>
        <dbReference type="EC" id="2.5.1.17"/>
    </reaction>
</comment>
<dbReference type="AlphaFoldDB" id="H1XPP7"/>
<proteinExistence type="inferred from homology"/>
<dbReference type="Gene3D" id="1.20.1200.10">
    <property type="entry name" value="Cobalamin adenosyltransferase-like"/>
    <property type="match status" value="1"/>
</dbReference>
<evidence type="ECO:0000313" key="11">
    <source>
        <dbReference type="Proteomes" id="UP000183868"/>
    </source>
</evidence>
<dbReference type="eggNOG" id="COG2096">
    <property type="taxonomic scope" value="Bacteria"/>
</dbReference>
<dbReference type="FunFam" id="1.20.1200.10:FF:000001">
    <property type="entry name" value="Cob(I)yrinic acid a,c-diamide adenosyltransferase"/>
    <property type="match status" value="1"/>
</dbReference>
<keyword evidence="5 6" id="KW-0067">ATP-binding</keyword>
<keyword evidence="3 6" id="KW-0808">Transferase</keyword>
<feature type="domain" description="Cobalamin adenosyltransferase-like" evidence="7">
    <location>
        <begin position="3"/>
        <end position="168"/>
    </location>
</feature>
<dbReference type="InterPro" id="IPR029499">
    <property type="entry name" value="PduO-typ"/>
</dbReference>
<reference evidence="9 10" key="1">
    <citation type="submission" date="2011-09" db="EMBL/GenBank/DDBJ databases">
        <title>The permanent draft genome of Caldithrix abyssi DSM 13497.</title>
        <authorList>
            <consortium name="US DOE Joint Genome Institute (JGI-PGF)"/>
            <person name="Lucas S."/>
            <person name="Han J."/>
            <person name="Lapidus A."/>
            <person name="Bruce D."/>
            <person name="Goodwin L."/>
            <person name="Pitluck S."/>
            <person name="Peters L."/>
            <person name="Kyrpides N."/>
            <person name="Mavromatis K."/>
            <person name="Ivanova N."/>
            <person name="Mikhailova N."/>
            <person name="Chertkov O."/>
            <person name="Detter J.C."/>
            <person name="Tapia R."/>
            <person name="Han C."/>
            <person name="Land M."/>
            <person name="Hauser L."/>
            <person name="Markowitz V."/>
            <person name="Cheng J.-F."/>
            <person name="Hugenholtz P."/>
            <person name="Woyke T."/>
            <person name="Wu D."/>
            <person name="Spring S."/>
            <person name="Brambilla E."/>
            <person name="Klenk H.-P."/>
            <person name="Eisen J.A."/>
        </authorList>
    </citation>
    <scope>NUCLEOTIDE SEQUENCE [LARGE SCALE GENOMIC DNA]</scope>
    <source>
        <strain evidence="9 10">DSM 13497</strain>
    </source>
</reference>
<dbReference type="NCBIfam" id="TIGR00636">
    <property type="entry name" value="PduO_Nterm"/>
    <property type="match status" value="1"/>
</dbReference>
<accession>H1XPP7</accession>
<dbReference type="Proteomes" id="UP000183868">
    <property type="component" value="Chromosome"/>
</dbReference>
<dbReference type="PANTHER" id="PTHR12213">
    <property type="entry name" value="CORRINOID ADENOSYLTRANSFERASE"/>
    <property type="match status" value="1"/>
</dbReference>
<evidence type="ECO:0000256" key="4">
    <source>
        <dbReference type="ARBA" id="ARBA00022741"/>
    </source>
</evidence>
<evidence type="ECO:0000256" key="2">
    <source>
        <dbReference type="ARBA" id="ARBA00011233"/>
    </source>
</evidence>
<evidence type="ECO:0000313" key="8">
    <source>
        <dbReference type="EMBL" id="APF19872.1"/>
    </source>
</evidence>
<evidence type="ECO:0000259" key="7">
    <source>
        <dbReference type="Pfam" id="PF01923"/>
    </source>
</evidence>
<dbReference type="InterPro" id="IPR036451">
    <property type="entry name" value="CblAdoTrfase-like_sf"/>
</dbReference>